<name>L1KSI6_9ACTN</name>
<dbReference type="PATRIC" id="fig|698759.3.peg.5879"/>
<feature type="transmembrane region" description="Helical" evidence="1">
    <location>
        <begin position="374"/>
        <end position="395"/>
    </location>
</feature>
<feature type="transmembrane region" description="Helical" evidence="1">
    <location>
        <begin position="340"/>
        <end position="362"/>
    </location>
</feature>
<feature type="transmembrane region" description="Helical" evidence="1">
    <location>
        <begin position="254"/>
        <end position="276"/>
    </location>
</feature>
<protein>
    <recommendedName>
        <fullName evidence="4">DUF4184 family protein</fullName>
    </recommendedName>
</protein>
<dbReference type="EMBL" id="AEJC01000432">
    <property type="protein sequence ID" value="EKX63430.1"/>
    <property type="molecule type" value="Genomic_DNA"/>
</dbReference>
<evidence type="ECO:0008006" key="4">
    <source>
        <dbReference type="Google" id="ProtNLM"/>
    </source>
</evidence>
<keyword evidence="1" id="KW-0812">Transmembrane</keyword>
<dbReference type="InterPro" id="IPR025238">
    <property type="entry name" value="DUF4184"/>
</dbReference>
<keyword evidence="3" id="KW-1185">Reference proteome</keyword>
<evidence type="ECO:0000313" key="2">
    <source>
        <dbReference type="EMBL" id="EKX63430.1"/>
    </source>
</evidence>
<keyword evidence="1" id="KW-0472">Membrane</keyword>
<evidence type="ECO:0000313" key="3">
    <source>
        <dbReference type="Proteomes" id="UP000010411"/>
    </source>
</evidence>
<sequence length="421" mass="46073">MSEPLPGGRSPWRISLLVLSRALFRFVRSSFPALIHRLRASAFGCPDPAIRFPDFRWFPRPPARGPRRPYDNFRRPDTRWCPIFTDWPYRFPVARRSDTCDFSEGAGAFRIRLPESRILAADDQPVHESGQSASQGDDLPFTLSHAAAVLPALRGDGTGRRPLVPSVLVAGSFAPDMTYYAASVLPEAMEFGDVTHSFAGVFTVDVLITWALVGLWLVLREPVVALLPRRRQGRLAALVRCGSGTRPRSLSLVFWWYVSAALGALTHVVWDAFTHLDRWGMRLFPLLGEEIAGSPLYWYLQYGGSAVAAVVIAVFVTLALRRQPVAEPVGVPMLSSADRWVACAVIGGCALVAAVQRVARWWAYWGSVAKPYEVIPTLCFGAGAGLVVGVVLYGVGVRVRRPAPVSPTNGADVEAGSSAHR</sequence>
<proteinExistence type="predicted"/>
<accession>L1KSI6</accession>
<comment type="caution">
    <text evidence="2">The sequence shown here is derived from an EMBL/GenBank/DDBJ whole genome shotgun (WGS) entry which is preliminary data.</text>
</comment>
<organism evidence="2 3">
    <name type="scientific">Streptomyces ipomoeae 91-03</name>
    <dbReference type="NCBI Taxonomy" id="698759"/>
    <lineage>
        <taxon>Bacteria</taxon>
        <taxon>Bacillati</taxon>
        <taxon>Actinomycetota</taxon>
        <taxon>Actinomycetes</taxon>
        <taxon>Kitasatosporales</taxon>
        <taxon>Streptomycetaceae</taxon>
        <taxon>Streptomyces</taxon>
    </lineage>
</organism>
<dbReference type="Pfam" id="PF13803">
    <property type="entry name" value="DUF4184"/>
    <property type="match status" value="1"/>
</dbReference>
<feature type="transmembrane region" description="Helical" evidence="1">
    <location>
        <begin position="194"/>
        <end position="219"/>
    </location>
</feature>
<dbReference type="Proteomes" id="UP000010411">
    <property type="component" value="Unassembled WGS sequence"/>
</dbReference>
<evidence type="ECO:0000256" key="1">
    <source>
        <dbReference type="SAM" id="Phobius"/>
    </source>
</evidence>
<dbReference type="AlphaFoldDB" id="L1KSI6"/>
<reference evidence="2 3" key="1">
    <citation type="submission" date="2012-11" db="EMBL/GenBank/DDBJ databases">
        <authorList>
            <person name="Huguet-Tapia J.C."/>
            <person name="Durkin A.S."/>
            <person name="Pettis G.S."/>
            <person name="Badger J.H."/>
        </authorList>
    </citation>
    <scope>NUCLEOTIDE SEQUENCE [LARGE SCALE GENOMIC DNA]</scope>
    <source>
        <strain evidence="2 3">91-03</strain>
    </source>
</reference>
<keyword evidence="1" id="KW-1133">Transmembrane helix</keyword>
<feature type="transmembrane region" description="Helical" evidence="1">
    <location>
        <begin position="296"/>
        <end position="320"/>
    </location>
</feature>
<gene>
    <name evidence="2" type="ORF">STRIP9103_02177</name>
</gene>